<dbReference type="PATRIC" id="fig|1293439.3.peg.2920"/>
<name>A0A0F5QK34_9HYPH</name>
<evidence type="ECO:0008006" key="3">
    <source>
        <dbReference type="Google" id="ProtNLM"/>
    </source>
</evidence>
<proteinExistence type="predicted"/>
<reference evidence="1 2" key="1">
    <citation type="submission" date="2015-03" db="EMBL/GenBank/DDBJ databases">
        <authorList>
            <person name="Lepp D."/>
            <person name="Hassan Y.I."/>
            <person name="Li X.-Z."/>
            <person name="Zhou T."/>
        </authorList>
    </citation>
    <scope>NUCLEOTIDE SEQUENCE [LARGE SCALE GENOMIC DNA]</scope>
    <source>
        <strain evidence="1 2">E84</strain>
    </source>
</reference>
<accession>A0A0F5QK34</accession>
<protein>
    <recommendedName>
        <fullName evidence="3">Fumarylacetoacetase-like C-terminal domain-containing protein</fullName>
    </recommendedName>
</protein>
<keyword evidence="2" id="KW-1185">Reference proteome</keyword>
<dbReference type="SUPFAM" id="SSF56529">
    <property type="entry name" value="FAH"/>
    <property type="match status" value="1"/>
</dbReference>
<sequence length="248" mass="25635">MSKAVQAAALLAEVRETGVALTGFPAELVPEDRSEIYALQDALIAALGPVGGWKIAAGSEAVPLCSPLLEGGYLVSGDRLSIADNRLTVVEVEVGFRFKSALPPRSNPYDRDEVLAAIEGALTAIEMVGIRFAPGVEVPRAVQMGDLQVNAAVVTGAVVADWEGLDLGTLKVRADIGAAHYEVDTGTSTEAVIDALVWLANEGALRQGGLKAGEVVITGARINQPVGDAGDLVVASIEGLGEVRLMLA</sequence>
<dbReference type="AlphaFoldDB" id="A0A0F5QK34"/>
<organism evidence="1 2">
    <name type="scientific">Devosia epidermidihirudinis</name>
    <dbReference type="NCBI Taxonomy" id="1293439"/>
    <lineage>
        <taxon>Bacteria</taxon>
        <taxon>Pseudomonadati</taxon>
        <taxon>Pseudomonadota</taxon>
        <taxon>Alphaproteobacteria</taxon>
        <taxon>Hyphomicrobiales</taxon>
        <taxon>Devosiaceae</taxon>
        <taxon>Devosia</taxon>
    </lineage>
</organism>
<evidence type="ECO:0000313" key="2">
    <source>
        <dbReference type="Proteomes" id="UP000033411"/>
    </source>
</evidence>
<dbReference type="STRING" id="1293439.WH87_02760"/>
<dbReference type="GO" id="GO:0005737">
    <property type="term" value="C:cytoplasm"/>
    <property type="evidence" value="ECO:0007669"/>
    <property type="project" value="TreeGrafter"/>
</dbReference>
<comment type="caution">
    <text evidence="1">The sequence shown here is derived from an EMBL/GenBank/DDBJ whole genome shotgun (WGS) entry which is preliminary data.</text>
</comment>
<dbReference type="InterPro" id="IPR036663">
    <property type="entry name" value="Fumarylacetoacetase_C_sf"/>
</dbReference>
<gene>
    <name evidence="1" type="ORF">WH87_02760</name>
</gene>
<evidence type="ECO:0000313" key="1">
    <source>
        <dbReference type="EMBL" id="KKC41076.1"/>
    </source>
</evidence>
<dbReference type="EMBL" id="LANJ01000004">
    <property type="protein sequence ID" value="KKC41076.1"/>
    <property type="molecule type" value="Genomic_DNA"/>
</dbReference>
<dbReference type="GO" id="GO:0008684">
    <property type="term" value="F:2-oxopent-4-enoate hydratase activity"/>
    <property type="evidence" value="ECO:0007669"/>
    <property type="project" value="TreeGrafter"/>
</dbReference>
<dbReference type="OrthoDB" id="7854191at2"/>
<dbReference type="Gene3D" id="3.90.850.10">
    <property type="entry name" value="Fumarylacetoacetase-like, C-terminal domain"/>
    <property type="match status" value="1"/>
</dbReference>
<dbReference type="PANTHER" id="PTHR30143:SF0">
    <property type="entry name" value="2-KETO-4-PENTENOATE HYDRATASE"/>
    <property type="match status" value="1"/>
</dbReference>
<dbReference type="InterPro" id="IPR050772">
    <property type="entry name" value="Hydratase-Decarb/MhpD_sf"/>
</dbReference>
<dbReference type="Proteomes" id="UP000033411">
    <property type="component" value="Unassembled WGS sequence"/>
</dbReference>
<dbReference type="PANTHER" id="PTHR30143">
    <property type="entry name" value="ACID HYDRATASE"/>
    <property type="match status" value="1"/>
</dbReference>
<dbReference type="RefSeq" id="WP_046139922.1">
    <property type="nucleotide sequence ID" value="NZ_LANJ01000004.1"/>
</dbReference>